<evidence type="ECO:0000313" key="1">
    <source>
        <dbReference type="EMBL" id="OIV99158.1"/>
    </source>
</evidence>
<dbReference type="AlphaFoldDB" id="A0A1J7GFE5"/>
<gene>
    <name evidence="1" type="ORF">TanjilG_01133</name>
</gene>
<dbReference type="Gramene" id="OIV99158">
    <property type="protein sequence ID" value="OIV99158"/>
    <property type="gene ID" value="TanjilG_01133"/>
</dbReference>
<sequence>MWRHKNDSETKEYLERGRRLKPSNLVVTITTTCLTVALANSCPLCRSHQVSRFV</sequence>
<proteinExistence type="predicted"/>
<evidence type="ECO:0000313" key="2">
    <source>
        <dbReference type="Proteomes" id="UP000188354"/>
    </source>
</evidence>
<organism evidence="1 2">
    <name type="scientific">Lupinus angustifolius</name>
    <name type="common">Narrow-leaved blue lupine</name>
    <dbReference type="NCBI Taxonomy" id="3871"/>
    <lineage>
        <taxon>Eukaryota</taxon>
        <taxon>Viridiplantae</taxon>
        <taxon>Streptophyta</taxon>
        <taxon>Embryophyta</taxon>
        <taxon>Tracheophyta</taxon>
        <taxon>Spermatophyta</taxon>
        <taxon>Magnoliopsida</taxon>
        <taxon>eudicotyledons</taxon>
        <taxon>Gunneridae</taxon>
        <taxon>Pentapetalae</taxon>
        <taxon>rosids</taxon>
        <taxon>fabids</taxon>
        <taxon>Fabales</taxon>
        <taxon>Fabaceae</taxon>
        <taxon>Papilionoideae</taxon>
        <taxon>50 kb inversion clade</taxon>
        <taxon>genistoids sensu lato</taxon>
        <taxon>core genistoids</taxon>
        <taxon>Genisteae</taxon>
        <taxon>Lupinus</taxon>
    </lineage>
</organism>
<protein>
    <submittedName>
        <fullName evidence="1">Uncharacterized protein</fullName>
    </submittedName>
</protein>
<name>A0A1J7GFE5_LUPAN</name>
<accession>A0A1J7GFE5</accession>
<reference evidence="1 2" key="1">
    <citation type="journal article" date="2017" name="Plant Biotechnol. J.">
        <title>A comprehensive draft genome sequence for lupin (Lupinus angustifolius), an emerging health food: insights into plant-microbe interactions and legume evolution.</title>
        <authorList>
            <person name="Hane J.K."/>
            <person name="Ming Y."/>
            <person name="Kamphuis L.G."/>
            <person name="Nelson M.N."/>
            <person name="Garg G."/>
            <person name="Atkins C.A."/>
            <person name="Bayer P.E."/>
            <person name="Bravo A."/>
            <person name="Bringans S."/>
            <person name="Cannon S."/>
            <person name="Edwards D."/>
            <person name="Foley R."/>
            <person name="Gao L.L."/>
            <person name="Harrison M.J."/>
            <person name="Huang W."/>
            <person name="Hurgobin B."/>
            <person name="Li S."/>
            <person name="Liu C.W."/>
            <person name="McGrath A."/>
            <person name="Morahan G."/>
            <person name="Murray J."/>
            <person name="Weller J."/>
            <person name="Jian J."/>
            <person name="Singh K.B."/>
        </authorList>
    </citation>
    <scope>NUCLEOTIDE SEQUENCE [LARGE SCALE GENOMIC DNA]</scope>
    <source>
        <strain evidence="2">cv. Tanjil</strain>
        <tissue evidence="1">Whole plant</tissue>
    </source>
</reference>
<keyword evidence="2" id="KW-1185">Reference proteome</keyword>
<dbReference type="Proteomes" id="UP000188354">
    <property type="component" value="Chromosome LG13"/>
</dbReference>
<dbReference type="EMBL" id="CM007373">
    <property type="protein sequence ID" value="OIV99158.1"/>
    <property type="molecule type" value="Genomic_DNA"/>
</dbReference>